<dbReference type="AlphaFoldDB" id="A0AA49GN17"/>
<gene>
    <name evidence="1" type="ORF">K4G66_30935</name>
</gene>
<sequence length="92" mass="10899">MNLKEFYEIANRELKPLYGENLIDFRLEQVKRLKDDSAWEVVVSFLMENKNEVQMSGPLANLANISKYKREYKAFIIDDNKKVTDYLIFSES</sequence>
<reference evidence="1" key="2">
    <citation type="journal article" date="2024" name="Antonie Van Leeuwenhoek">
        <title>Roseihalotalea indica gen. nov., sp. nov., a halophilic Bacteroidetes from mesopelagic Southwest Indian Ocean with higher carbohydrate metabolic potential.</title>
        <authorList>
            <person name="Chen B."/>
            <person name="Zhang M."/>
            <person name="Lin D."/>
            <person name="Ye J."/>
            <person name="Tang K."/>
        </authorList>
    </citation>
    <scope>NUCLEOTIDE SEQUENCE</scope>
    <source>
        <strain evidence="1">TK19036</strain>
    </source>
</reference>
<proteinExistence type="predicted"/>
<name>A0AA49GN17_9BACT</name>
<evidence type="ECO:0000313" key="1">
    <source>
        <dbReference type="EMBL" id="WKN36784.1"/>
    </source>
</evidence>
<dbReference type="EMBL" id="CP120682">
    <property type="protein sequence ID" value="WKN36784.1"/>
    <property type="molecule type" value="Genomic_DNA"/>
</dbReference>
<protein>
    <submittedName>
        <fullName evidence="1">Uncharacterized protein</fullName>
    </submittedName>
</protein>
<reference evidence="1" key="1">
    <citation type="journal article" date="2023" name="Comput. Struct. Biotechnol. J.">
        <title>Discovery of a novel marine Bacteroidetes with a rich repertoire of carbohydrate-active enzymes.</title>
        <authorList>
            <person name="Chen B."/>
            <person name="Liu G."/>
            <person name="Chen Q."/>
            <person name="Wang H."/>
            <person name="Liu L."/>
            <person name="Tang K."/>
        </authorList>
    </citation>
    <scope>NUCLEOTIDE SEQUENCE</scope>
    <source>
        <strain evidence="1">TK19036</strain>
    </source>
</reference>
<accession>A0AA49GN17</accession>
<organism evidence="1">
    <name type="scientific">Roseihalotalea indica</name>
    <dbReference type="NCBI Taxonomy" id="2867963"/>
    <lineage>
        <taxon>Bacteria</taxon>
        <taxon>Pseudomonadati</taxon>
        <taxon>Bacteroidota</taxon>
        <taxon>Cytophagia</taxon>
        <taxon>Cytophagales</taxon>
        <taxon>Catalimonadaceae</taxon>
        <taxon>Roseihalotalea</taxon>
    </lineage>
</organism>